<dbReference type="AlphaFoldDB" id="A0A4Y1ZRE7"/>
<evidence type="ECO:0000313" key="4">
    <source>
        <dbReference type="Proteomes" id="UP000499080"/>
    </source>
</evidence>
<evidence type="ECO:0000256" key="1">
    <source>
        <dbReference type="SAM" id="MobiDB-lite"/>
    </source>
</evidence>
<comment type="caution">
    <text evidence="2">The sequence shown here is derived from an EMBL/GenBank/DDBJ whole genome shotgun (WGS) entry which is preliminary data.</text>
</comment>
<organism evidence="2 4">
    <name type="scientific">Araneus ventricosus</name>
    <name type="common">Orbweaver spider</name>
    <name type="synonym">Epeira ventricosa</name>
    <dbReference type="NCBI Taxonomy" id="182803"/>
    <lineage>
        <taxon>Eukaryota</taxon>
        <taxon>Metazoa</taxon>
        <taxon>Ecdysozoa</taxon>
        <taxon>Arthropoda</taxon>
        <taxon>Chelicerata</taxon>
        <taxon>Arachnida</taxon>
        <taxon>Araneae</taxon>
        <taxon>Araneomorphae</taxon>
        <taxon>Entelegynae</taxon>
        <taxon>Araneoidea</taxon>
        <taxon>Araneidae</taxon>
        <taxon>Araneus</taxon>
    </lineage>
</organism>
<keyword evidence="4" id="KW-1185">Reference proteome</keyword>
<dbReference type="Proteomes" id="UP000499080">
    <property type="component" value="Unassembled WGS sequence"/>
</dbReference>
<sequence length="146" mass="16643">MLGLLIFHVLKSIKNTEKFIFRWHCEVSPSSFPRQQGHTRDPRSGEEGHKTSREKRPVLYKPRGGSEENDSGIVCLYPRSGADKDGQLRVTVSNDSLEGRRTTAVGWFVQMVDKSLEINSSATYLSSEGRCLRKEDDRRRGERDDS</sequence>
<reference evidence="2 4" key="1">
    <citation type="journal article" date="2019" name="Sci. Rep.">
        <title>Orb-weaving spider Araneus ventricosus genome elucidates the spidroin gene catalogue.</title>
        <authorList>
            <person name="Kono N."/>
            <person name="Nakamura H."/>
            <person name="Ohtoshi R."/>
            <person name="Moran D.A.P."/>
            <person name="Shinohara A."/>
            <person name="Yoshida Y."/>
            <person name="Fujiwara M."/>
            <person name="Mori M."/>
            <person name="Tomita M."/>
            <person name="Arakawa K."/>
        </authorList>
    </citation>
    <scope>NUCLEOTIDE SEQUENCE [LARGE SCALE GENOMIC DNA]</scope>
</reference>
<feature type="compositionally biased region" description="Basic and acidic residues" evidence="1">
    <location>
        <begin position="38"/>
        <end position="57"/>
    </location>
</feature>
<proteinExistence type="predicted"/>
<name>A0A4Y1ZRE7_ARAVE</name>
<protein>
    <submittedName>
        <fullName evidence="2">Uncharacterized protein</fullName>
    </submittedName>
</protein>
<dbReference type="EMBL" id="BGPR01152652">
    <property type="protein sequence ID" value="GBL64348.1"/>
    <property type="molecule type" value="Genomic_DNA"/>
</dbReference>
<gene>
    <name evidence="2" type="ORF">AVEN_126548_1</name>
    <name evidence="3" type="ORF">AVEN_199719_1</name>
</gene>
<feature type="region of interest" description="Disordered" evidence="1">
    <location>
        <begin position="30"/>
        <end position="73"/>
    </location>
</feature>
<evidence type="ECO:0000313" key="3">
    <source>
        <dbReference type="EMBL" id="GBL64348.1"/>
    </source>
</evidence>
<dbReference type="EMBL" id="BGPR01152644">
    <property type="protein sequence ID" value="GBL64309.1"/>
    <property type="molecule type" value="Genomic_DNA"/>
</dbReference>
<accession>A0A4Y1ZRE7</accession>
<evidence type="ECO:0000313" key="2">
    <source>
        <dbReference type="EMBL" id="GBL64309.1"/>
    </source>
</evidence>